<accession>A0A4V1D3L0</accession>
<gene>
    <name evidence="7" type="ORF">E7747_14530</name>
</gene>
<feature type="chain" id="PRO_5020398756" description="histidine kinase" evidence="5">
    <location>
        <begin position="22"/>
        <end position="971"/>
    </location>
</feature>
<keyword evidence="5" id="KW-0732">Signal</keyword>
<dbReference type="InterPro" id="IPR036097">
    <property type="entry name" value="HisK_dim/P_sf"/>
</dbReference>
<dbReference type="AlphaFoldDB" id="A0A4V1D3L0"/>
<dbReference type="EMBL" id="CP039396">
    <property type="protein sequence ID" value="QCD43378.1"/>
    <property type="molecule type" value="Genomic_DNA"/>
</dbReference>
<dbReference type="PANTHER" id="PTHR43547">
    <property type="entry name" value="TWO-COMPONENT HISTIDINE KINASE"/>
    <property type="match status" value="1"/>
</dbReference>
<name>A0A4V1D3L0_9BACT</name>
<evidence type="ECO:0000256" key="4">
    <source>
        <dbReference type="SAM" id="Phobius"/>
    </source>
</evidence>
<dbReference type="Pfam" id="PF00512">
    <property type="entry name" value="HisKA"/>
    <property type="match status" value="1"/>
</dbReference>
<keyword evidence="3" id="KW-0597">Phosphoprotein</keyword>
<evidence type="ECO:0000256" key="2">
    <source>
        <dbReference type="ARBA" id="ARBA00012438"/>
    </source>
</evidence>
<dbReference type="PANTHER" id="PTHR43547:SF2">
    <property type="entry name" value="HYBRID SIGNAL TRANSDUCTION HISTIDINE KINASE C"/>
    <property type="match status" value="1"/>
</dbReference>
<dbReference type="InterPro" id="IPR013783">
    <property type="entry name" value="Ig-like_fold"/>
</dbReference>
<dbReference type="Gene3D" id="1.10.287.130">
    <property type="match status" value="1"/>
</dbReference>
<protein>
    <recommendedName>
        <fullName evidence="2">histidine kinase</fullName>
        <ecNumber evidence="2">2.7.13.3</ecNumber>
    </recommendedName>
</protein>
<comment type="catalytic activity">
    <reaction evidence="1">
        <text>ATP + protein L-histidine = ADP + protein N-phospho-L-histidine.</text>
        <dbReference type="EC" id="2.7.13.3"/>
    </reaction>
</comment>
<evidence type="ECO:0000259" key="6">
    <source>
        <dbReference type="PROSITE" id="PS50109"/>
    </source>
</evidence>
<keyword evidence="8" id="KW-1185">Reference proteome</keyword>
<organism evidence="7 8">
    <name type="scientific">Duncaniella dubosii</name>
    <dbReference type="NCBI Taxonomy" id="2518971"/>
    <lineage>
        <taxon>Bacteria</taxon>
        <taxon>Pseudomonadati</taxon>
        <taxon>Bacteroidota</taxon>
        <taxon>Bacteroidia</taxon>
        <taxon>Bacteroidales</taxon>
        <taxon>Muribaculaceae</taxon>
        <taxon>Duncaniella</taxon>
    </lineage>
</organism>
<dbReference type="CDD" id="cd00082">
    <property type="entry name" value="HisKA"/>
    <property type="match status" value="1"/>
</dbReference>
<dbReference type="Pfam" id="PF07494">
    <property type="entry name" value="Reg_prop"/>
    <property type="match status" value="2"/>
</dbReference>
<dbReference type="InterPro" id="IPR015943">
    <property type="entry name" value="WD40/YVTN_repeat-like_dom_sf"/>
</dbReference>
<keyword evidence="4" id="KW-0472">Membrane</keyword>
<dbReference type="SUPFAM" id="SSF63829">
    <property type="entry name" value="Calcium-dependent phosphotriesterase"/>
    <property type="match status" value="1"/>
</dbReference>
<evidence type="ECO:0000313" key="7">
    <source>
        <dbReference type="EMBL" id="QCD43378.1"/>
    </source>
</evidence>
<keyword evidence="4" id="KW-0812">Transmembrane</keyword>
<dbReference type="SUPFAM" id="SSF47384">
    <property type="entry name" value="Homodimeric domain of signal transducing histidine kinase"/>
    <property type="match status" value="1"/>
</dbReference>
<evidence type="ECO:0000313" key="8">
    <source>
        <dbReference type="Proteomes" id="UP000297149"/>
    </source>
</evidence>
<proteinExistence type="predicted"/>
<feature type="domain" description="Histidine kinase" evidence="6">
    <location>
        <begin position="802"/>
        <end position="971"/>
    </location>
</feature>
<dbReference type="Gene3D" id="3.30.565.10">
    <property type="entry name" value="Histidine kinase-like ATPase, C-terminal domain"/>
    <property type="match status" value="1"/>
</dbReference>
<dbReference type="InterPro" id="IPR036890">
    <property type="entry name" value="HATPase_C_sf"/>
</dbReference>
<dbReference type="InterPro" id="IPR003661">
    <property type="entry name" value="HisK_dim/P_dom"/>
</dbReference>
<dbReference type="GO" id="GO:0000155">
    <property type="term" value="F:phosphorelay sensor kinase activity"/>
    <property type="evidence" value="ECO:0007669"/>
    <property type="project" value="InterPro"/>
</dbReference>
<dbReference type="EC" id="2.7.13.3" evidence="2"/>
<keyword evidence="4" id="KW-1133">Transmembrane helix</keyword>
<dbReference type="InterPro" id="IPR011110">
    <property type="entry name" value="Reg_prop"/>
</dbReference>
<reference evidence="8" key="1">
    <citation type="submission" date="2019-02" db="EMBL/GenBank/DDBJ databases">
        <title>Isolation and identification of novel species under the genus Muribaculum.</title>
        <authorList>
            <person name="Miyake S."/>
            <person name="Ding Y."/>
            <person name="Low A."/>
            <person name="Soh M."/>
            <person name="Seedorf H."/>
        </authorList>
    </citation>
    <scope>NUCLEOTIDE SEQUENCE [LARGE SCALE GENOMIC DNA]</scope>
    <source>
        <strain evidence="8">H5</strain>
    </source>
</reference>
<dbReference type="SUPFAM" id="SSF50998">
    <property type="entry name" value="Quinoprotein alcohol dehydrogenase-like"/>
    <property type="match status" value="1"/>
</dbReference>
<dbReference type="PROSITE" id="PS50109">
    <property type="entry name" value="HIS_KIN"/>
    <property type="match status" value="1"/>
</dbReference>
<dbReference type="KEGG" id="ddb:E7747_14530"/>
<dbReference type="Pfam" id="PF02518">
    <property type="entry name" value="HATPase_c"/>
    <property type="match status" value="1"/>
</dbReference>
<feature type="signal peptide" evidence="5">
    <location>
        <begin position="1"/>
        <end position="21"/>
    </location>
</feature>
<dbReference type="SUPFAM" id="SSF55874">
    <property type="entry name" value="ATPase domain of HSP90 chaperone/DNA topoisomerase II/histidine kinase"/>
    <property type="match status" value="1"/>
</dbReference>
<evidence type="ECO:0000256" key="3">
    <source>
        <dbReference type="ARBA" id="ARBA00022553"/>
    </source>
</evidence>
<dbReference type="InterPro" id="IPR005467">
    <property type="entry name" value="His_kinase_dom"/>
</dbReference>
<dbReference type="SMART" id="SM00388">
    <property type="entry name" value="HisKA"/>
    <property type="match status" value="1"/>
</dbReference>
<dbReference type="InterPro" id="IPR011047">
    <property type="entry name" value="Quinoprotein_ADH-like_sf"/>
</dbReference>
<dbReference type="Proteomes" id="UP000297149">
    <property type="component" value="Chromosome"/>
</dbReference>
<dbReference type="FunFam" id="1.10.287.130:FF:000045">
    <property type="entry name" value="Two-component system sensor histidine kinase/response regulator"/>
    <property type="match status" value="1"/>
</dbReference>
<dbReference type="Gene3D" id="2.130.10.10">
    <property type="entry name" value="YVTN repeat-like/Quinoprotein amine dehydrogenase"/>
    <property type="match status" value="2"/>
</dbReference>
<feature type="transmembrane region" description="Helical" evidence="4">
    <location>
        <begin position="759"/>
        <end position="781"/>
    </location>
</feature>
<evidence type="ECO:0000256" key="1">
    <source>
        <dbReference type="ARBA" id="ARBA00000085"/>
    </source>
</evidence>
<evidence type="ECO:0000256" key="5">
    <source>
        <dbReference type="SAM" id="SignalP"/>
    </source>
</evidence>
<dbReference type="Gene3D" id="2.60.40.10">
    <property type="entry name" value="Immunoglobulins"/>
    <property type="match status" value="1"/>
</dbReference>
<dbReference type="InterPro" id="IPR003594">
    <property type="entry name" value="HATPase_dom"/>
</dbReference>
<sequence length="971" mass="109298">MKLFNRLLILFLFIMAPVRHAYAIQSTRLFDSREIVSSNYSSFCVDKDGNLWIGTQYGLLRFDGNNFDKYLHDENSETSLSDNRILNILRDSSDRLWIGTCEGLNLYNPDTDDFSRVTLPNSELLGYVFDIWQLSDDNIVFMVSGVGLHILDFSSGDPVAVKYMSQIENTSTINTLCETEKGELVGGNHYGEIIKIAPNGQSKTYNITDSYIQILLRNDEGNIFVATTSKCWLWNPKNDIFHPIAMPEGMNPELHCAELDEDGNILVGTMGDGLLRLEKHTLELKPYRELNNPIVNMDRSRISIIHQESSGNLWLGCPYQGIIMVPKREIPFNFVNIARALPEYAGGKTNVGMAHDSNIIWVGLENGELISIDESGNLLKKWHLGGDISSLHISDTNKIYAGIDNHGLYELDPVSGVIRQLVNIKGHYIAVAITEDHAGNIYLGVHGEGVIKVNPDTKEAQWLHDTNKNARHRWISSLFCDSKDRIWIGMYGGLAIYDIATNRHTSLGELNPQLVKGVHNSIREDANGKIWDATSNGLFIINPDDNSYRRLTPNDGLSDIYVSTIVFDNENNAWVGTHCGLNRVDTDFNVTPFYGQNDMSDNDYFSATISPDGNRLLFSGEKGITLLEPAKLKKPMFENDIFISGIYLNGNKVNNATLTSSGEKVLPEGKSDPERIRLSFRDNSLVLRMSTKDFRDTDNLMFQWRVPGIIDDWISTSPGSSVIALPHFQTGDYRLEIRAAENGLYSNIRTVAISVSSPWYLSFVARFVYLLLLCSIIVLAWREIKHKNTERDNEEKIKFFINISHEIRSPLTLILSPLERIMKKQHDPETTKNLNAIHRNANRILGLINQLLDIRKIDKGKMKIKHSETEFISFTSELVDIFKPQAEEKGLNLQFEVADPTLDSLTVWIDRNNFDKVLVNLISNAIKYTPAGGEITVSVGHGSDTGMGDYAEVKVTDTGIGLDEKKHQPPV</sequence>